<dbReference type="InterPro" id="IPR007248">
    <property type="entry name" value="Mpv17_PMP22"/>
</dbReference>
<keyword evidence="4 7" id="KW-1133">Transmembrane helix</keyword>
<accession>A0AA88XXY6</accession>
<dbReference type="PANTHER" id="PTHR11266:SF17">
    <property type="entry name" value="PROTEIN MPV17"/>
    <property type="match status" value="1"/>
</dbReference>
<dbReference type="AlphaFoldDB" id="A0AA88XXY6"/>
<gene>
    <name evidence="8" type="ORF">FSP39_001329</name>
</gene>
<dbReference type="PANTHER" id="PTHR11266">
    <property type="entry name" value="PEROXISOMAL MEMBRANE PROTEIN 2, PXMP2 MPV17"/>
    <property type="match status" value="1"/>
</dbReference>
<organism evidence="8 9">
    <name type="scientific">Pinctada imbricata</name>
    <name type="common">Atlantic pearl-oyster</name>
    <name type="synonym">Pinctada martensii</name>
    <dbReference type="NCBI Taxonomy" id="66713"/>
    <lineage>
        <taxon>Eukaryota</taxon>
        <taxon>Metazoa</taxon>
        <taxon>Spiralia</taxon>
        <taxon>Lophotrochozoa</taxon>
        <taxon>Mollusca</taxon>
        <taxon>Bivalvia</taxon>
        <taxon>Autobranchia</taxon>
        <taxon>Pteriomorphia</taxon>
        <taxon>Pterioida</taxon>
        <taxon>Pterioidea</taxon>
        <taxon>Pteriidae</taxon>
        <taxon>Pinctada</taxon>
    </lineage>
</organism>
<sequence length="177" mass="20727">MTLLHTMVQYATLWTIADITEQKYISKKLQHDWHKTYRMATVGTLVVAPLVFGWIRLAERISPGKHWFSVFRKVLMDQVVFAPIAVSSFYASTCFMERKSLQQFQEEWKKKFPRTYINGMKIWPAVQLINFSFVPIVHRPKVISCVSFGWSIYLCFQKEDAHNEVYINIASLSDSSH</sequence>
<evidence type="ECO:0000256" key="1">
    <source>
        <dbReference type="ARBA" id="ARBA00004141"/>
    </source>
</evidence>
<evidence type="ECO:0000313" key="9">
    <source>
        <dbReference type="Proteomes" id="UP001186944"/>
    </source>
</evidence>
<comment type="subcellular location">
    <subcellularLocation>
        <location evidence="1">Membrane</location>
        <topology evidence="1">Multi-pass membrane protein</topology>
    </subcellularLocation>
</comment>
<feature type="transmembrane region" description="Helical" evidence="7">
    <location>
        <begin position="36"/>
        <end position="55"/>
    </location>
</feature>
<dbReference type="GO" id="GO:0005737">
    <property type="term" value="C:cytoplasm"/>
    <property type="evidence" value="ECO:0007669"/>
    <property type="project" value="TreeGrafter"/>
</dbReference>
<keyword evidence="9" id="KW-1185">Reference proteome</keyword>
<dbReference type="EMBL" id="VSWD01000012">
    <property type="protein sequence ID" value="KAK3085309.1"/>
    <property type="molecule type" value="Genomic_DNA"/>
</dbReference>
<protein>
    <recommendedName>
        <fullName evidence="6">Mitochondrial inner membrane protein Mpv17</fullName>
    </recommendedName>
</protein>
<feature type="transmembrane region" description="Helical" evidence="7">
    <location>
        <begin position="75"/>
        <end position="96"/>
    </location>
</feature>
<name>A0AA88XXY6_PINIB</name>
<keyword evidence="3 7" id="KW-0812">Transmembrane</keyword>
<reference evidence="8" key="1">
    <citation type="submission" date="2019-08" db="EMBL/GenBank/DDBJ databases">
        <title>The improved chromosome-level genome for the pearl oyster Pinctada fucata martensii using PacBio sequencing and Hi-C.</title>
        <authorList>
            <person name="Zheng Z."/>
        </authorList>
    </citation>
    <scope>NUCLEOTIDE SEQUENCE</scope>
    <source>
        <strain evidence="8">ZZ-2019</strain>
        <tissue evidence="8">Adductor muscle</tissue>
    </source>
</reference>
<keyword evidence="5 7" id="KW-0472">Membrane</keyword>
<dbReference type="GO" id="GO:0016020">
    <property type="term" value="C:membrane"/>
    <property type="evidence" value="ECO:0007669"/>
    <property type="project" value="UniProtKB-SubCell"/>
</dbReference>
<comment type="caution">
    <text evidence="8">The sequence shown here is derived from an EMBL/GenBank/DDBJ whole genome shotgun (WGS) entry which is preliminary data.</text>
</comment>
<evidence type="ECO:0000256" key="4">
    <source>
        <dbReference type="ARBA" id="ARBA00022989"/>
    </source>
</evidence>
<evidence type="ECO:0000256" key="2">
    <source>
        <dbReference type="ARBA" id="ARBA00006824"/>
    </source>
</evidence>
<evidence type="ECO:0000256" key="7">
    <source>
        <dbReference type="RuleBase" id="RU363053"/>
    </source>
</evidence>
<evidence type="ECO:0000256" key="3">
    <source>
        <dbReference type="ARBA" id="ARBA00022692"/>
    </source>
</evidence>
<dbReference type="Pfam" id="PF04117">
    <property type="entry name" value="Mpv17_PMP22"/>
    <property type="match status" value="1"/>
</dbReference>
<evidence type="ECO:0000256" key="5">
    <source>
        <dbReference type="ARBA" id="ARBA00023136"/>
    </source>
</evidence>
<comment type="similarity">
    <text evidence="2 7">Belongs to the peroxisomal membrane protein PXMP2/4 family.</text>
</comment>
<evidence type="ECO:0000256" key="6">
    <source>
        <dbReference type="ARBA" id="ARBA00049743"/>
    </source>
</evidence>
<dbReference type="Proteomes" id="UP001186944">
    <property type="component" value="Unassembled WGS sequence"/>
</dbReference>
<proteinExistence type="inferred from homology"/>
<evidence type="ECO:0000313" key="8">
    <source>
        <dbReference type="EMBL" id="KAK3085309.1"/>
    </source>
</evidence>